<gene>
    <name evidence="1" type="ORF">QFC19_007430</name>
</gene>
<comment type="caution">
    <text evidence="1">The sequence shown here is derived from an EMBL/GenBank/DDBJ whole genome shotgun (WGS) entry which is preliminary data.</text>
</comment>
<dbReference type="EMBL" id="JASBWR010000098">
    <property type="protein sequence ID" value="KAJ9095815.1"/>
    <property type="molecule type" value="Genomic_DNA"/>
</dbReference>
<dbReference type="Proteomes" id="UP001241377">
    <property type="component" value="Unassembled WGS sequence"/>
</dbReference>
<keyword evidence="2" id="KW-1185">Reference proteome</keyword>
<evidence type="ECO:0000313" key="1">
    <source>
        <dbReference type="EMBL" id="KAJ9095815.1"/>
    </source>
</evidence>
<name>A0ACC2V8X9_9TREE</name>
<reference evidence="1" key="1">
    <citation type="submission" date="2023-04" db="EMBL/GenBank/DDBJ databases">
        <title>Draft Genome sequencing of Naganishia species isolated from polar environments using Oxford Nanopore Technology.</title>
        <authorList>
            <person name="Leo P."/>
            <person name="Venkateswaran K."/>
        </authorList>
    </citation>
    <scope>NUCLEOTIDE SEQUENCE</scope>
    <source>
        <strain evidence="1">MNA-CCFEE 5261</strain>
    </source>
</reference>
<accession>A0ACC2V8X9</accession>
<protein>
    <submittedName>
        <fullName evidence="1">Uncharacterized protein</fullName>
    </submittedName>
</protein>
<proteinExistence type="predicted"/>
<organism evidence="1 2">
    <name type="scientific">Naganishia cerealis</name>
    <dbReference type="NCBI Taxonomy" id="610337"/>
    <lineage>
        <taxon>Eukaryota</taxon>
        <taxon>Fungi</taxon>
        <taxon>Dikarya</taxon>
        <taxon>Basidiomycota</taxon>
        <taxon>Agaricomycotina</taxon>
        <taxon>Tremellomycetes</taxon>
        <taxon>Filobasidiales</taxon>
        <taxon>Filobasidiaceae</taxon>
        <taxon>Naganishia</taxon>
    </lineage>
</organism>
<sequence>MLGIFLEDLPFDLDTACPISITWQTSVEPEISSSSLVTEDEAEEKDEVFDYLKRRYWETLYLPEVRDSNGLSINLEQLDEELEGNQALRNAVEGTPISSPRSSVDKQQEMPSEKPKLLLDEASTRKKRKRGLDIGPATGTDSPLHRLLLTIPQLERKHRHGVAVFLSRFTFQYYGLPRPAESNAPTQRTLGLGTTLQLEDSKAEEYFSPPEMDILKNAIRTRYTSARAEDDMVALHRSVDAEVDQWYQETIAAKLRQETQKDEQPGFVERVSREQDEQPQDTRGGHAIPQFQDVVAKKQEMMSSVMMAKIKSLREQLERREYVDNRSLCSSDTQSLWLNLALYRVLLQVILLLVINHLYTPSTYLERTGDDDAGAGDDIQVNDLGIDYRTRKAKKKKEKKSRESSNSTKQEFTAETTRPVRRKRRTSVTVGTANEDRKDQQTPDPATMLDLFADRITLWQAIGVGNLLDFGSKANIGSMDNSNSMDFQITRDMDDQHMPCTSIHADSRNARPILPSMKSMEEWDWIQKFCVFGEPVASAETDVQQLQAMDDYDVTAVHTVNTDASAGGRERSLSRAASVASVTSRPDNSTIARKNAVMGNRQSVNGGEDSSRVQSNSQPPGSATLAFATPSKPRANQLMTRGSSNYTSVRDKSRQDQSATMQAQDISSGKAFGSGMVDYSAHFVAETPAVTGGRRMNLDPQVLGRNTSFSKTSKALWEHQRNSESRIQKTPFETESLETDDLADFMVDTDEEDDVPVSHGMLGSRFSSNIVATSRSTQGDQDVQEVPETPVKAH</sequence>
<evidence type="ECO:0000313" key="2">
    <source>
        <dbReference type="Proteomes" id="UP001241377"/>
    </source>
</evidence>